<evidence type="ECO:0000313" key="3">
    <source>
        <dbReference type="EMBL" id="KAK3281853.1"/>
    </source>
</evidence>
<dbReference type="InterPro" id="IPR000261">
    <property type="entry name" value="EH_dom"/>
</dbReference>
<dbReference type="PROSITE" id="PS50222">
    <property type="entry name" value="EF_HAND_2"/>
    <property type="match status" value="1"/>
</dbReference>
<dbReference type="GO" id="GO:0005509">
    <property type="term" value="F:calcium ion binding"/>
    <property type="evidence" value="ECO:0007669"/>
    <property type="project" value="InterPro"/>
</dbReference>
<evidence type="ECO:0000259" key="2">
    <source>
        <dbReference type="PROSITE" id="PS50222"/>
    </source>
</evidence>
<proteinExistence type="predicted"/>
<dbReference type="Proteomes" id="UP001190700">
    <property type="component" value="Unassembled WGS sequence"/>
</dbReference>
<feature type="domain" description="EH" evidence="1">
    <location>
        <begin position="19"/>
        <end position="95"/>
    </location>
</feature>
<gene>
    <name evidence="3" type="ORF">CYMTET_10380</name>
</gene>
<comment type="caution">
    <text evidence="3">The sequence shown here is derived from an EMBL/GenBank/DDBJ whole genome shotgun (WGS) entry which is preliminary data.</text>
</comment>
<keyword evidence="4" id="KW-1185">Reference proteome</keyword>
<sequence length="143" mass="15356">MADLNKTWDVEVLKGCIASEEQIKTLFQRADSDKDGKLSGSEAVAFFRPSGLTNATLGHIWRTCSKSRGCVEQLSDFRQALVMVLDAKERATTSPQRTVVKGASVEGAAETVPPAGSLDDMKLASVLGSFTSANSDKYAAHFK</sequence>
<reference evidence="3 4" key="1">
    <citation type="journal article" date="2015" name="Genome Biol. Evol.">
        <title>Comparative Genomics of a Bacterivorous Green Alga Reveals Evolutionary Causalities and Consequences of Phago-Mixotrophic Mode of Nutrition.</title>
        <authorList>
            <person name="Burns J.A."/>
            <person name="Paasch A."/>
            <person name="Narechania A."/>
            <person name="Kim E."/>
        </authorList>
    </citation>
    <scope>NUCLEOTIDE SEQUENCE [LARGE SCALE GENOMIC DNA]</scope>
    <source>
        <strain evidence="3 4">PLY_AMNH</strain>
    </source>
</reference>
<dbReference type="SUPFAM" id="SSF47473">
    <property type="entry name" value="EF-hand"/>
    <property type="match status" value="1"/>
</dbReference>
<feature type="domain" description="EF-hand" evidence="2">
    <location>
        <begin position="18"/>
        <end position="53"/>
    </location>
</feature>
<dbReference type="PROSITE" id="PS50031">
    <property type="entry name" value="EH"/>
    <property type="match status" value="1"/>
</dbReference>
<dbReference type="Gene3D" id="1.10.238.10">
    <property type="entry name" value="EF-hand"/>
    <property type="match status" value="1"/>
</dbReference>
<dbReference type="InterPro" id="IPR011992">
    <property type="entry name" value="EF-hand-dom_pair"/>
</dbReference>
<dbReference type="InterPro" id="IPR002048">
    <property type="entry name" value="EF_hand_dom"/>
</dbReference>
<accession>A0AAE0LE28</accession>
<evidence type="ECO:0000313" key="4">
    <source>
        <dbReference type="Proteomes" id="UP001190700"/>
    </source>
</evidence>
<dbReference type="EMBL" id="LGRX02003677">
    <property type="protein sequence ID" value="KAK3281853.1"/>
    <property type="molecule type" value="Genomic_DNA"/>
</dbReference>
<organism evidence="3 4">
    <name type="scientific">Cymbomonas tetramitiformis</name>
    <dbReference type="NCBI Taxonomy" id="36881"/>
    <lineage>
        <taxon>Eukaryota</taxon>
        <taxon>Viridiplantae</taxon>
        <taxon>Chlorophyta</taxon>
        <taxon>Pyramimonadophyceae</taxon>
        <taxon>Pyramimonadales</taxon>
        <taxon>Pyramimonadaceae</taxon>
        <taxon>Cymbomonas</taxon>
    </lineage>
</organism>
<evidence type="ECO:0000259" key="1">
    <source>
        <dbReference type="PROSITE" id="PS50031"/>
    </source>
</evidence>
<protein>
    <submittedName>
        <fullName evidence="3">Uncharacterized protein</fullName>
    </submittedName>
</protein>
<feature type="non-terminal residue" evidence="3">
    <location>
        <position position="143"/>
    </location>
</feature>
<dbReference type="Pfam" id="PF12763">
    <property type="entry name" value="EH"/>
    <property type="match status" value="1"/>
</dbReference>
<name>A0AAE0LE28_9CHLO</name>
<dbReference type="AlphaFoldDB" id="A0AAE0LE28"/>